<dbReference type="Gene3D" id="1.10.530.40">
    <property type="match status" value="1"/>
</dbReference>
<dbReference type="GO" id="GO:0009253">
    <property type="term" value="P:peptidoglycan catabolic process"/>
    <property type="evidence" value="ECO:0007669"/>
    <property type="project" value="InterPro"/>
</dbReference>
<keyword evidence="1" id="KW-0929">Antimicrobial</keyword>
<sequence>MDSFKRALMRDEGFRATVYLDHLGLPTIGYGTRINEIVVSKKVAEEWLDAELDEKEVRLRTIPAYNGLSITRKNVVRSMAYQMGVAGVKKFKNMWKAILRGDFDEAGTQMRDSQWWRDPATKARAERMSRRMAADVWRLS</sequence>
<comment type="caution">
    <text evidence="3">The sequence shown here is derived from an EMBL/GenBank/DDBJ whole genome shotgun (WGS) entry which is preliminary data.</text>
</comment>
<name>A0A0F9VRR1_9ZZZZ</name>
<dbReference type="EMBL" id="LAZR01000299">
    <property type="protein sequence ID" value="KKN76176.1"/>
    <property type="molecule type" value="Genomic_DNA"/>
</dbReference>
<dbReference type="GO" id="GO:0003796">
    <property type="term" value="F:lysozyme activity"/>
    <property type="evidence" value="ECO:0007669"/>
    <property type="project" value="InterPro"/>
</dbReference>
<dbReference type="InterPro" id="IPR052619">
    <property type="entry name" value="Phage_lysozyme-like"/>
</dbReference>
<keyword evidence="2" id="KW-0081">Bacteriolytic enzyme</keyword>
<dbReference type="AlphaFoldDB" id="A0A0F9VRR1"/>
<dbReference type="InterPro" id="IPR023347">
    <property type="entry name" value="Lysozyme_dom_sf"/>
</dbReference>
<dbReference type="InterPro" id="IPR023346">
    <property type="entry name" value="Lysozyme-like_dom_sf"/>
</dbReference>
<protein>
    <recommendedName>
        <fullName evidence="4">Lysozyme</fullName>
    </recommendedName>
</protein>
<dbReference type="Pfam" id="PF00959">
    <property type="entry name" value="Phage_lysozyme"/>
    <property type="match status" value="1"/>
</dbReference>
<dbReference type="SUPFAM" id="SSF53955">
    <property type="entry name" value="Lysozyme-like"/>
    <property type="match status" value="1"/>
</dbReference>
<dbReference type="GO" id="GO:0042742">
    <property type="term" value="P:defense response to bacterium"/>
    <property type="evidence" value="ECO:0007669"/>
    <property type="project" value="UniProtKB-KW"/>
</dbReference>
<gene>
    <name evidence="3" type="ORF">LCGC14_0373870</name>
</gene>
<dbReference type="PANTHER" id="PTHR37406:SF1">
    <property type="entry name" value="T4-TYPE LYSOZYME 1-RELATED"/>
    <property type="match status" value="1"/>
</dbReference>
<evidence type="ECO:0000256" key="2">
    <source>
        <dbReference type="ARBA" id="ARBA00022638"/>
    </source>
</evidence>
<proteinExistence type="predicted"/>
<reference evidence="3" key="1">
    <citation type="journal article" date="2015" name="Nature">
        <title>Complex archaea that bridge the gap between prokaryotes and eukaryotes.</title>
        <authorList>
            <person name="Spang A."/>
            <person name="Saw J.H."/>
            <person name="Jorgensen S.L."/>
            <person name="Zaremba-Niedzwiedzka K."/>
            <person name="Martijn J."/>
            <person name="Lind A.E."/>
            <person name="van Eijk R."/>
            <person name="Schleper C."/>
            <person name="Guy L."/>
            <person name="Ettema T.J."/>
        </authorList>
    </citation>
    <scope>NUCLEOTIDE SEQUENCE</scope>
</reference>
<evidence type="ECO:0000256" key="1">
    <source>
        <dbReference type="ARBA" id="ARBA00022529"/>
    </source>
</evidence>
<dbReference type="GO" id="GO:0016998">
    <property type="term" value="P:cell wall macromolecule catabolic process"/>
    <property type="evidence" value="ECO:0007669"/>
    <property type="project" value="InterPro"/>
</dbReference>
<dbReference type="PANTHER" id="PTHR37406">
    <property type="entry name" value="T4-TYPE LYSOZYME 1-RELATED"/>
    <property type="match status" value="1"/>
</dbReference>
<dbReference type="InterPro" id="IPR002196">
    <property type="entry name" value="Glyco_hydro_24"/>
</dbReference>
<accession>A0A0F9VRR1</accession>
<organism evidence="3">
    <name type="scientific">marine sediment metagenome</name>
    <dbReference type="NCBI Taxonomy" id="412755"/>
    <lineage>
        <taxon>unclassified sequences</taxon>
        <taxon>metagenomes</taxon>
        <taxon>ecological metagenomes</taxon>
    </lineage>
</organism>
<dbReference type="GO" id="GO:0031640">
    <property type="term" value="P:killing of cells of another organism"/>
    <property type="evidence" value="ECO:0007669"/>
    <property type="project" value="UniProtKB-KW"/>
</dbReference>
<evidence type="ECO:0000313" key="3">
    <source>
        <dbReference type="EMBL" id="KKN76176.1"/>
    </source>
</evidence>
<evidence type="ECO:0008006" key="4">
    <source>
        <dbReference type="Google" id="ProtNLM"/>
    </source>
</evidence>